<accession>A0ACC3SCM7</accession>
<proteinExistence type="predicted"/>
<evidence type="ECO:0000313" key="2">
    <source>
        <dbReference type="Proteomes" id="UP001320706"/>
    </source>
</evidence>
<dbReference type="Proteomes" id="UP001320706">
    <property type="component" value="Unassembled WGS sequence"/>
</dbReference>
<protein>
    <submittedName>
        <fullName evidence="1">Uncharacterized protein</fullName>
    </submittedName>
</protein>
<keyword evidence="2" id="KW-1185">Reference proteome</keyword>
<name>A0ACC3SCM7_9PEZI</name>
<gene>
    <name evidence="1" type="ORF">M8818_004012</name>
</gene>
<sequence length="455" mass="50771">MLSLAPRSTQPKWALSETLKIFQPELRKLSIQFDYTIDASYDKQKVDWVMADMVRISQVLVNLMTNAIKFTSKKDGDKKISVAIGASLKKPTSYPPNVVFFEADEKLAGKDTTNNSEWGKGESLYIMVAVRDTGVGISPANQAKLFERFRQATPKTGEMYGGSGLGLNISRKLCQLHGGEVGVSSREAYGSTFGFFFKAHRSEQPSQEAGLDPEELRQKLRASGNMDPADVAEDDVPHDLKEPPTREVTDANPSGSMNDDRLQHTQDIADKAKDEQHESKKQEKEDNPTIARTGVDLKEEDKQRAEAEASQYRDEKPAVLFVEDNLINQKLLKRKMEARGFAVTTANNGREAVDAYLEHSQDKDGVAPFSVVLMDQEMPVMDGNAASREIRRYEEEHGRPSVRIIGVTANVRDEQTKEMRNAGMNDILSKPFRIEELIKKMRLDSGPTAGQAKSK</sequence>
<reference evidence="1" key="1">
    <citation type="submission" date="2024-02" db="EMBL/GenBank/DDBJ databases">
        <title>Metagenome Assembled Genome of Zalaria obscura JY119.</title>
        <authorList>
            <person name="Vighnesh L."/>
            <person name="Jagadeeshwari U."/>
            <person name="Venkata Ramana C."/>
            <person name="Sasikala C."/>
        </authorList>
    </citation>
    <scope>NUCLEOTIDE SEQUENCE</scope>
    <source>
        <strain evidence="1">JY119</strain>
    </source>
</reference>
<comment type="caution">
    <text evidence="1">The sequence shown here is derived from an EMBL/GenBank/DDBJ whole genome shotgun (WGS) entry which is preliminary data.</text>
</comment>
<organism evidence="1 2">
    <name type="scientific">Zalaria obscura</name>
    <dbReference type="NCBI Taxonomy" id="2024903"/>
    <lineage>
        <taxon>Eukaryota</taxon>
        <taxon>Fungi</taxon>
        <taxon>Dikarya</taxon>
        <taxon>Ascomycota</taxon>
        <taxon>Pezizomycotina</taxon>
        <taxon>Dothideomycetes</taxon>
        <taxon>Dothideomycetidae</taxon>
        <taxon>Dothideales</taxon>
        <taxon>Zalariaceae</taxon>
        <taxon>Zalaria</taxon>
    </lineage>
</organism>
<dbReference type="EMBL" id="JAMKPW020000019">
    <property type="protein sequence ID" value="KAK8207974.1"/>
    <property type="molecule type" value="Genomic_DNA"/>
</dbReference>
<evidence type="ECO:0000313" key="1">
    <source>
        <dbReference type="EMBL" id="KAK8207974.1"/>
    </source>
</evidence>